<dbReference type="Proteomes" id="UP000242525">
    <property type="component" value="Unassembled WGS sequence"/>
</dbReference>
<keyword evidence="3" id="KW-0134">Cell wall</keyword>
<keyword evidence="5" id="KW-0732">Signal</keyword>
<evidence type="ECO:0000256" key="3">
    <source>
        <dbReference type="ARBA" id="ARBA00022512"/>
    </source>
</evidence>
<feature type="transmembrane region" description="Helical" evidence="8">
    <location>
        <begin position="12"/>
        <end position="29"/>
    </location>
</feature>
<evidence type="ECO:0000256" key="7">
    <source>
        <dbReference type="ARBA" id="ARBA00023295"/>
    </source>
</evidence>
<keyword evidence="8" id="KW-1133">Transmembrane helix</keyword>
<evidence type="ECO:0000256" key="4">
    <source>
        <dbReference type="ARBA" id="ARBA00022525"/>
    </source>
</evidence>
<evidence type="ECO:0000256" key="5">
    <source>
        <dbReference type="ARBA" id="ARBA00022729"/>
    </source>
</evidence>
<name>A0A0J9YHK2_GEOCN</name>
<dbReference type="GO" id="GO:0009986">
    <property type="term" value="C:cell surface"/>
    <property type="evidence" value="ECO:0007669"/>
    <property type="project" value="TreeGrafter"/>
</dbReference>
<dbReference type="InterPro" id="IPR050732">
    <property type="entry name" value="Beta-glucan_modifiers"/>
</dbReference>
<keyword evidence="8" id="KW-0812">Transmembrane</keyword>
<dbReference type="GO" id="GO:0005576">
    <property type="term" value="C:extracellular region"/>
    <property type="evidence" value="ECO:0007669"/>
    <property type="project" value="TreeGrafter"/>
</dbReference>
<dbReference type="PANTHER" id="PTHR16631:SF24">
    <property type="entry name" value="FAMILY 17 GLUCOSIDASE SCW11-RELATED"/>
    <property type="match status" value="1"/>
</dbReference>
<evidence type="ECO:0000256" key="2">
    <source>
        <dbReference type="ARBA" id="ARBA00008773"/>
    </source>
</evidence>
<proteinExistence type="inferred from homology"/>
<accession>A0A0J9YHK2</accession>
<reference evidence="9" key="1">
    <citation type="submission" date="2014-03" db="EMBL/GenBank/DDBJ databases">
        <authorList>
            <person name="Casaregola S."/>
        </authorList>
    </citation>
    <scope>NUCLEOTIDE SEQUENCE [LARGE SCALE GENOMIC DNA]</scope>
    <source>
        <strain evidence="9">CLIB 918</strain>
    </source>
</reference>
<protein>
    <submittedName>
        <fullName evidence="9">Similar to Saccharomyces cerevisiae YGL028C SCW11 Cell wall protein with similarity to glucanases</fullName>
    </submittedName>
</protein>
<keyword evidence="4" id="KW-0964">Secreted</keyword>
<evidence type="ECO:0000313" key="9">
    <source>
        <dbReference type="EMBL" id="CDO51406.1"/>
    </source>
</evidence>
<dbReference type="STRING" id="1173061.A0A0J9YHK2"/>
<organism evidence="9 10">
    <name type="scientific">Geotrichum candidum</name>
    <name type="common">Oospora lactis</name>
    <name type="synonym">Dipodascus geotrichum</name>
    <dbReference type="NCBI Taxonomy" id="1173061"/>
    <lineage>
        <taxon>Eukaryota</taxon>
        <taxon>Fungi</taxon>
        <taxon>Dikarya</taxon>
        <taxon>Ascomycota</taxon>
        <taxon>Saccharomycotina</taxon>
        <taxon>Dipodascomycetes</taxon>
        <taxon>Dipodascales</taxon>
        <taxon>Dipodascaceae</taxon>
        <taxon>Geotrichum</taxon>
    </lineage>
</organism>
<gene>
    <name evidence="9" type="ORF">BN980_GECA01s05675g</name>
</gene>
<dbReference type="PANTHER" id="PTHR16631">
    <property type="entry name" value="GLUCAN 1,3-BETA-GLUCOSIDASE"/>
    <property type="match status" value="1"/>
</dbReference>
<comment type="similarity">
    <text evidence="2">Belongs to the glycosyl hydrolase 17 family.</text>
</comment>
<keyword evidence="6" id="KW-0378">Hydrolase</keyword>
<comment type="subcellular location">
    <subcellularLocation>
        <location evidence="1">Secreted</location>
        <location evidence="1">Cell wall</location>
    </subcellularLocation>
</comment>
<dbReference type="Gene3D" id="3.20.20.80">
    <property type="entry name" value="Glycosidases"/>
    <property type="match status" value="1"/>
</dbReference>
<comment type="caution">
    <text evidence="9">The sequence shown here is derived from an EMBL/GenBank/DDBJ whole genome shotgun (WGS) entry which is preliminary data.</text>
</comment>
<dbReference type="EMBL" id="CCBN010000001">
    <property type="protein sequence ID" value="CDO51406.1"/>
    <property type="molecule type" value="Genomic_DNA"/>
</dbReference>
<dbReference type="AlphaFoldDB" id="A0A0J9YHK2"/>
<evidence type="ECO:0000256" key="1">
    <source>
        <dbReference type="ARBA" id="ARBA00004191"/>
    </source>
</evidence>
<evidence type="ECO:0000256" key="6">
    <source>
        <dbReference type="ARBA" id="ARBA00022801"/>
    </source>
</evidence>
<keyword evidence="7" id="KW-0326">Glycosidase</keyword>
<sequence>MYIKAKPQGSLLPITITIIILLYFIFPLLSSTPATTTPVTTKPASPSMRLRSRPHAITYTPLTDAGVCKPLTDIVADLNRIYAAGVPALRLYSTDCQVLEAVIPTTKSVRHTFRALGIDAAATNSKLKLTVGLFPYIDDETTGARSARPDASRWFKSLDAQLEDLQAWNQWSAIELLSIGSGGLFDESYSAIELVAMLRHVRAVYGHPEIPLTTAEPVQSYVSRTKYNAPSVEAYRRSTAGEDSHDFDDDLCAAVDVIGITVHPYFNSAVSAADAGKVVQRDIKFVDYLCSESFIGAGRTDGKIAPASAATSGTLKPNTKRISVLEAGWPSAGADNGVAKPGDAEQLTALTGIIDYARVPETGAPVDVALYTFENERWREPGVLKVETNFGVAHLL</sequence>
<evidence type="ECO:0000313" key="10">
    <source>
        <dbReference type="Proteomes" id="UP000242525"/>
    </source>
</evidence>
<dbReference type="InterPro" id="IPR017853">
    <property type="entry name" value="GH"/>
</dbReference>
<dbReference type="SUPFAM" id="SSF51445">
    <property type="entry name" value="(Trans)glycosidases"/>
    <property type="match status" value="1"/>
</dbReference>
<dbReference type="GO" id="GO:0009277">
    <property type="term" value="C:fungal-type cell wall"/>
    <property type="evidence" value="ECO:0007669"/>
    <property type="project" value="TreeGrafter"/>
</dbReference>
<evidence type="ECO:0000256" key="8">
    <source>
        <dbReference type="SAM" id="Phobius"/>
    </source>
</evidence>
<dbReference type="GO" id="GO:0042973">
    <property type="term" value="F:glucan endo-1,3-beta-D-glucosidase activity"/>
    <property type="evidence" value="ECO:0007669"/>
    <property type="project" value="TreeGrafter"/>
</dbReference>
<dbReference type="OrthoDB" id="4082933at2759"/>
<dbReference type="GO" id="GO:0071555">
    <property type="term" value="P:cell wall organization"/>
    <property type="evidence" value="ECO:0007669"/>
    <property type="project" value="TreeGrafter"/>
</dbReference>
<keyword evidence="10" id="KW-1185">Reference proteome</keyword>
<keyword evidence="8" id="KW-0472">Membrane</keyword>